<organism evidence="1 2">
    <name type="scientific">Plasmodium falciparum (isolate Palo Alto / Uganda)</name>
    <dbReference type="NCBI Taxonomy" id="57270"/>
    <lineage>
        <taxon>Eukaryota</taxon>
        <taxon>Sar</taxon>
        <taxon>Alveolata</taxon>
        <taxon>Apicomplexa</taxon>
        <taxon>Aconoidasida</taxon>
        <taxon>Haemosporida</taxon>
        <taxon>Plasmodiidae</taxon>
        <taxon>Plasmodium</taxon>
        <taxon>Plasmodium (Laverania)</taxon>
    </lineage>
</organism>
<dbReference type="EMBL" id="KI927384">
    <property type="protein sequence ID" value="ETW54468.1"/>
    <property type="molecule type" value="Genomic_DNA"/>
</dbReference>
<accession>W4IWT9</accession>
<proteinExistence type="predicted"/>
<reference evidence="1 2" key="2">
    <citation type="submission" date="2013-02" db="EMBL/GenBank/DDBJ databases">
        <title>The Genome Sequence of Plasmodium falciparum Palo Alto/Uganda.</title>
        <authorList>
            <consortium name="The Broad Institute Genome Sequencing Platform"/>
            <consortium name="The Broad Institute Genome Sequencing Center for Infectious Disease"/>
            <person name="Neafsey D."/>
            <person name="Cheeseman I."/>
            <person name="Volkman S."/>
            <person name="Adams J."/>
            <person name="Walker B."/>
            <person name="Young S.K."/>
            <person name="Zeng Q."/>
            <person name="Gargeya S."/>
            <person name="Fitzgerald M."/>
            <person name="Haas B."/>
            <person name="Abouelleil A."/>
            <person name="Alvarado L."/>
            <person name="Arachchi H.M."/>
            <person name="Berlin A.M."/>
            <person name="Chapman S.B."/>
            <person name="Dewar J."/>
            <person name="Goldberg J."/>
            <person name="Griggs A."/>
            <person name="Gujja S."/>
            <person name="Hansen M."/>
            <person name="Howarth C."/>
            <person name="Imamovic A."/>
            <person name="Larimer J."/>
            <person name="McCowan C."/>
            <person name="Murphy C."/>
            <person name="Neiman D."/>
            <person name="Pearson M."/>
            <person name="Priest M."/>
            <person name="Roberts A."/>
            <person name="Saif S."/>
            <person name="Shea T."/>
            <person name="Sisk P."/>
            <person name="Sykes S."/>
            <person name="Wortman J."/>
            <person name="Nusbaum C."/>
            <person name="Birren B."/>
        </authorList>
    </citation>
    <scope>NUCLEOTIDE SEQUENCE [LARGE SCALE GENOMIC DNA]</scope>
    <source>
        <strain evidence="1 2">Palo Alto/Uganda</strain>
    </source>
</reference>
<name>W4IWT9_PLAFP</name>
<evidence type="ECO:0000313" key="2">
    <source>
        <dbReference type="Proteomes" id="UP000019103"/>
    </source>
</evidence>
<evidence type="ECO:0000313" key="1">
    <source>
        <dbReference type="EMBL" id="ETW54468.1"/>
    </source>
</evidence>
<protein>
    <submittedName>
        <fullName evidence="1">Uncharacterized protein</fullName>
    </submittedName>
</protein>
<dbReference type="AlphaFoldDB" id="W4IWT9"/>
<sequence>MQNHKYHLIYATCNSQQMTDKKKIMKTYCYGSNSTCTVGGSYCYCYDLKNVPILRTKSPYYEENCPQQQGSTTIFVFAKVSFHRKYQTLIRMETLKVKKFYIINFLNNFMIKINCKLLCMNNKIITENKMDYGIRKVYYMMRRRYNRRIFIRHINIICYNIYEESDMMKDISIYWMDG</sequence>
<reference evidence="1 2" key="1">
    <citation type="submission" date="2013-02" db="EMBL/GenBank/DDBJ databases">
        <title>The Genome Annotation of Plasmodium falciparum Palo Alto/Uganda.</title>
        <authorList>
            <consortium name="The Broad Institute Genome Sequencing Platform"/>
            <consortium name="The Broad Institute Genome Sequencing Center for Infectious Disease"/>
            <person name="Neafsey D."/>
            <person name="Hoffman S."/>
            <person name="Volkman S."/>
            <person name="Rosenthal P."/>
            <person name="Walker B."/>
            <person name="Young S.K."/>
            <person name="Zeng Q."/>
            <person name="Gargeya S."/>
            <person name="Fitzgerald M."/>
            <person name="Haas B."/>
            <person name="Abouelleil A."/>
            <person name="Allen A.W."/>
            <person name="Alvarado L."/>
            <person name="Arachchi H.M."/>
            <person name="Berlin A.M."/>
            <person name="Chapman S.B."/>
            <person name="Gainer-Dewar J."/>
            <person name="Goldberg J."/>
            <person name="Griggs A."/>
            <person name="Gujja S."/>
            <person name="Hansen M."/>
            <person name="Howarth C."/>
            <person name="Imamovic A."/>
            <person name="Ireland A."/>
            <person name="Larimer J."/>
            <person name="McCowan C."/>
            <person name="Murphy C."/>
            <person name="Pearson M."/>
            <person name="Poon T.W."/>
            <person name="Priest M."/>
            <person name="Roberts A."/>
            <person name="Saif S."/>
            <person name="Shea T."/>
            <person name="Sisk P."/>
            <person name="Sykes S."/>
            <person name="Wortman J."/>
            <person name="Nusbaum C."/>
            <person name="Birren B."/>
        </authorList>
    </citation>
    <scope>NUCLEOTIDE SEQUENCE [LARGE SCALE GENOMIC DNA]</scope>
    <source>
        <strain evidence="1 2">Palo Alto/Uganda</strain>
    </source>
</reference>
<gene>
    <name evidence="1" type="ORF">PFUGPA_04334</name>
</gene>
<dbReference type="Proteomes" id="UP000019103">
    <property type="component" value="Unassembled WGS sequence"/>
</dbReference>